<evidence type="ECO:0000256" key="5">
    <source>
        <dbReference type="ARBA" id="ARBA00023136"/>
    </source>
</evidence>
<evidence type="ECO:0000256" key="1">
    <source>
        <dbReference type="ARBA" id="ARBA00004141"/>
    </source>
</evidence>
<feature type="transmembrane region" description="Helical" evidence="6">
    <location>
        <begin position="84"/>
        <end position="109"/>
    </location>
</feature>
<gene>
    <name evidence="7" type="ORF">P168DRAFT_317205</name>
</gene>
<keyword evidence="8" id="KW-1185">Reference proteome</keyword>
<dbReference type="EMBL" id="MSFM01000004">
    <property type="protein sequence ID" value="PKY05682.1"/>
    <property type="molecule type" value="Genomic_DNA"/>
</dbReference>
<dbReference type="PANTHER" id="PTHR45649">
    <property type="entry name" value="AMINO-ACID PERMEASE BAT1"/>
    <property type="match status" value="1"/>
</dbReference>
<feature type="transmembrane region" description="Helical" evidence="6">
    <location>
        <begin position="130"/>
        <end position="154"/>
    </location>
</feature>
<dbReference type="GeneID" id="36547608"/>
<protein>
    <submittedName>
        <fullName evidence="7">Choline transport protein</fullName>
    </submittedName>
</protein>
<evidence type="ECO:0000313" key="8">
    <source>
        <dbReference type="Proteomes" id="UP000234254"/>
    </source>
</evidence>
<dbReference type="RefSeq" id="XP_024694276.1">
    <property type="nucleotide sequence ID" value="XM_024840084.1"/>
</dbReference>
<evidence type="ECO:0000256" key="4">
    <source>
        <dbReference type="ARBA" id="ARBA00022989"/>
    </source>
</evidence>
<dbReference type="GO" id="GO:0016020">
    <property type="term" value="C:membrane"/>
    <property type="evidence" value="ECO:0007669"/>
    <property type="project" value="UniProtKB-SubCell"/>
</dbReference>
<keyword evidence="4 6" id="KW-1133">Transmembrane helix</keyword>
<sequence length="535" mass="58858">MRKKNLNRRDSAIMGEKLPAAEVQAIGETSLDDAILQAQGHRRELDRSFSWTGALGLAYSITNSWLGCGATVGTLLAFGGAQVAVGAVIISAAMQWIVLLGLAELCSAMPSSGGQYHFTYLLAPRYLRRFSAYTVGITTIVGWWAGTSSGLLYTAVSAFGIAKFWHPDFHHEAWHVYLCFLVVIGLSLLPIFTIPQRRVDYLTKTTGIMSLLGMMIMVILVPVMARNKLHPQTITQYRGISGWAPAPAWLMGITTGEYIYAAVGAVTHISEEIPQPGRMMPVIFNAAMVLGVATAVPWMVVMMSSVQDMDAVQSAFVPSLEIYYQATGSKAVATLLQAYMTVLYYTCIPSQWITCSRITWAFARDVRIPQPYSPTNPMLSKATTQNGLPFSTYFSRIHPHYSIPMRTTILSASFCAVYGLVYIASTTAWDSIVNTAVLLLNITYTVPQCILAVGRRSSLPNRQFSLGWWGGYAVNWFSLVWLIVSGVLMLFPTSGSVVIAGIFVVIILLWVVDRRKKFAGPKIDWEALNAKNAIR</sequence>
<dbReference type="Pfam" id="PF13520">
    <property type="entry name" value="AA_permease_2"/>
    <property type="match status" value="2"/>
</dbReference>
<reference evidence="7" key="1">
    <citation type="submission" date="2016-12" db="EMBL/GenBank/DDBJ databases">
        <title>The genomes of Aspergillus section Nigri reveals drivers in fungal speciation.</title>
        <authorList>
            <consortium name="DOE Joint Genome Institute"/>
            <person name="Vesth T.C."/>
            <person name="Nybo J."/>
            <person name="Theobald S."/>
            <person name="Brandl J."/>
            <person name="Frisvad J.C."/>
            <person name="Nielsen K.F."/>
            <person name="Lyhne E.K."/>
            <person name="Kogle M.E."/>
            <person name="Kuo A."/>
            <person name="Riley R."/>
            <person name="Clum A."/>
            <person name="Nolan M."/>
            <person name="Lipzen A."/>
            <person name="Salamov A."/>
            <person name="Henrissat B."/>
            <person name="Wiebenga A."/>
            <person name="De vries R.P."/>
            <person name="Grigoriev I.V."/>
            <person name="Mortensen U.H."/>
            <person name="Andersen M.R."/>
            <person name="Baker S.E."/>
        </authorList>
    </citation>
    <scope>NUCLEOTIDE SEQUENCE</scope>
    <source>
        <strain evidence="7">IBT 28561</strain>
    </source>
</reference>
<dbReference type="GO" id="GO:0022857">
    <property type="term" value="F:transmembrane transporter activity"/>
    <property type="evidence" value="ECO:0007669"/>
    <property type="project" value="InterPro"/>
</dbReference>
<dbReference type="PANTHER" id="PTHR45649:SF11">
    <property type="entry name" value="TRANSPORTER, PUTATIVE (EUROFUNG)-RELATED"/>
    <property type="match status" value="1"/>
</dbReference>
<dbReference type="Gene3D" id="1.20.1740.10">
    <property type="entry name" value="Amino acid/polyamine transporter I"/>
    <property type="match status" value="1"/>
</dbReference>
<dbReference type="AlphaFoldDB" id="A0A2I1D721"/>
<comment type="subcellular location">
    <subcellularLocation>
        <location evidence="1">Membrane</location>
        <topology evidence="1">Multi-pass membrane protein</topology>
    </subcellularLocation>
</comment>
<dbReference type="OrthoDB" id="2417308at2759"/>
<keyword evidence="5 6" id="KW-0472">Membrane</keyword>
<feature type="transmembrane region" description="Helical" evidence="6">
    <location>
        <begin position="490"/>
        <end position="512"/>
    </location>
</feature>
<feature type="transmembrane region" description="Helical" evidence="6">
    <location>
        <begin position="282"/>
        <end position="301"/>
    </location>
</feature>
<evidence type="ECO:0000313" key="7">
    <source>
        <dbReference type="EMBL" id="PKY05682.1"/>
    </source>
</evidence>
<feature type="transmembrane region" description="Helical" evidence="6">
    <location>
        <begin position="403"/>
        <end position="425"/>
    </location>
</feature>
<feature type="transmembrane region" description="Helical" evidence="6">
    <location>
        <begin position="466"/>
        <end position="484"/>
    </location>
</feature>
<keyword evidence="2" id="KW-0813">Transport</keyword>
<feature type="transmembrane region" description="Helical" evidence="6">
    <location>
        <begin position="51"/>
        <end position="78"/>
    </location>
</feature>
<feature type="transmembrane region" description="Helical" evidence="6">
    <location>
        <begin position="431"/>
        <end position="454"/>
    </location>
</feature>
<dbReference type="Proteomes" id="UP000234254">
    <property type="component" value="Unassembled WGS sequence"/>
</dbReference>
<keyword evidence="3 6" id="KW-0812">Transmembrane</keyword>
<dbReference type="InterPro" id="IPR002293">
    <property type="entry name" value="AA/rel_permease1"/>
</dbReference>
<dbReference type="PIRSF" id="PIRSF006060">
    <property type="entry name" value="AA_transporter"/>
    <property type="match status" value="1"/>
</dbReference>
<evidence type="ECO:0000256" key="2">
    <source>
        <dbReference type="ARBA" id="ARBA00022448"/>
    </source>
</evidence>
<accession>A0A2I1D721</accession>
<evidence type="ECO:0000256" key="3">
    <source>
        <dbReference type="ARBA" id="ARBA00022692"/>
    </source>
</evidence>
<evidence type="ECO:0000256" key="6">
    <source>
        <dbReference type="SAM" id="Phobius"/>
    </source>
</evidence>
<feature type="transmembrane region" description="Helical" evidence="6">
    <location>
        <begin position="206"/>
        <end position="225"/>
    </location>
</feature>
<name>A0A2I1D721_ASPC2</name>
<comment type="caution">
    <text evidence="7">The sequence shown here is derived from an EMBL/GenBank/DDBJ whole genome shotgun (WGS) entry which is preliminary data.</text>
</comment>
<organism evidence="7 8">
    <name type="scientific">Aspergillus campestris (strain IBT 28561)</name>
    <dbReference type="NCBI Taxonomy" id="1392248"/>
    <lineage>
        <taxon>Eukaryota</taxon>
        <taxon>Fungi</taxon>
        <taxon>Dikarya</taxon>
        <taxon>Ascomycota</taxon>
        <taxon>Pezizomycotina</taxon>
        <taxon>Eurotiomycetes</taxon>
        <taxon>Eurotiomycetidae</taxon>
        <taxon>Eurotiales</taxon>
        <taxon>Aspergillaceae</taxon>
        <taxon>Aspergillus</taxon>
        <taxon>Aspergillus subgen. Circumdati</taxon>
    </lineage>
</organism>
<feature type="transmembrane region" description="Helical" evidence="6">
    <location>
        <begin position="174"/>
        <end position="194"/>
    </location>
</feature>
<proteinExistence type="predicted"/>
<dbReference type="VEuPathDB" id="FungiDB:P168DRAFT_317205"/>